<dbReference type="GO" id="GO:0019843">
    <property type="term" value="F:rRNA binding"/>
    <property type="evidence" value="ECO:0007669"/>
    <property type="project" value="TreeGrafter"/>
</dbReference>
<evidence type="ECO:0000256" key="6">
    <source>
        <dbReference type="ARBA" id="ARBA00022517"/>
    </source>
</evidence>
<evidence type="ECO:0000256" key="5">
    <source>
        <dbReference type="ARBA" id="ARBA00015422"/>
    </source>
</evidence>
<comment type="subunit">
    <text evidence="4 10">Component of the ribosomal small subunit (SSU) processome composed of at least 40 protein subunits and snoRNA U3.</text>
</comment>
<comment type="function">
    <text evidence="1 10">DEAD-box RNA helicase-like protein required for pre-18S rRNA processing, specifically at sites A0, A1, and A2.</text>
</comment>
<evidence type="ECO:0000256" key="8">
    <source>
        <dbReference type="ARBA" id="ARBA00023242"/>
    </source>
</evidence>
<dbReference type="OrthoDB" id="10264378at2759"/>
<proteinExistence type="inferred from homology"/>
<feature type="compositionally biased region" description="Acidic residues" evidence="11">
    <location>
        <begin position="34"/>
        <end position="74"/>
    </location>
</feature>
<evidence type="ECO:0000256" key="4">
    <source>
        <dbReference type="ARBA" id="ARBA00011192"/>
    </source>
</evidence>
<feature type="compositionally biased region" description="Acidic residues" evidence="11">
    <location>
        <begin position="123"/>
        <end position="166"/>
    </location>
</feature>
<evidence type="ECO:0000313" key="15">
    <source>
        <dbReference type="Proteomes" id="UP000190312"/>
    </source>
</evidence>
<feature type="domain" description="UTP25 NTP hydrolase-like" evidence="13">
    <location>
        <begin position="257"/>
        <end position="514"/>
    </location>
</feature>
<dbReference type="InterPro" id="IPR053940">
    <property type="entry name" value="UTP25_NTPase-like"/>
</dbReference>
<protein>
    <recommendedName>
        <fullName evidence="5 10">U3 small nucleolar RNA-associated protein 25</fullName>
        <shortName evidence="10">U3 snoRNA-associated protein 25</shortName>
    </recommendedName>
</protein>
<evidence type="ECO:0000256" key="3">
    <source>
        <dbReference type="ARBA" id="ARBA00009223"/>
    </source>
</evidence>
<dbReference type="AlphaFoldDB" id="A0A1S9DTF7"/>
<comment type="subcellular location">
    <subcellularLocation>
        <location evidence="2 10">Nucleus</location>
        <location evidence="2 10">Nucleolus</location>
    </subcellularLocation>
</comment>
<dbReference type="EMBL" id="MKZY01000002">
    <property type="protein sequence ID" value="OOO12301.1"/>
    <property type="molecule type" value="Genomic_DNA"/>
</dbReference>
<dbReference type="Proteomes" id="UP000190312">
    <property type="component" value="Unassembled WGS sequence"/>
</dbReference>
<reference evidence="14 15" key="1">
    <citation type="submission" date="2016-10" db="EMBL/GenBank/DDBJ databases">
        <title>Genome sequencing of Aspergillus oryzae BCC7051.</title>
        <authorList>
            <person name="Thammarongtham C."/>
            <person name="Vorapreeda T."/>
            <person name="Nookaew I."/>
            <person name="Srisuk T."/>
            <person name="Land M."/>
            <person name="Jeennor S."/>
            <person name="Laoteng K."/>
        </authorList>
    </citation>
    <scope>NUCLEOTIDE SEQUENCE [LARGE SCALE GENOMIC DNA]</scope>
    <source>
        <strain evidence="14 15">BCC7051</strain>
    </source>
</reference>
<accession>A0A1S9DTF7</accession>
<evidence type="ECO:0000256" key="9">
    <source>
        <dbReference type="ARBA" id="ARBA00023274"/>
    </source>
</evidence>
<feature type="domain" description="UTP25 C-terminal" evidence="12">
    <location>
        <begin position="530"/>
        <end position="723"/>
    </location>
</feature>
<keyword evidence="7 10" id="KW-0698">rRNA processing</keyword>
<organism evidence="14 15">
    <name type="scientific">Aspergillus oryzae</name>
    <name type="common">Yellow koji mold</name>
    <dbReference type="NCBI Taxonomy" id="5062"/>
    <lineage>
        <taxon>Eukaryota</taxon>
        <taxon>Fungi</taxon>
        <taxon>Dikarya</taxon>
        <taxon>Ascomycota</taxon>
        <taxon>Pezizomycotina</taxon>
        <taxon>Eurotiomycetes</taxon>
        <taxon>Eurotiomycetidae</taxon>
        <taxon>Eurotiales</taxon>
        <taxon>Aspergillaceae</taxon>
        <taxon>Aspergillus</taxon>
        <taxon>Aspergillus subgen. Circumdati</taxon>
    </lineage>
</organism>
<dbReference type="Pfam" id="PF22916">
    <property type="entry name" value="UTP25_NTPase-like"/>
    <property type="match status" value="1"/>
</dbReference>
<comment type="caution">
    <text evidence="14">The sequence shown here is derived from an EMBL/GenBank/DDBJ whole genome shotgun (WGS) entry which is preliminary data.</text>
</comment>
<dbReference type="Pfam" id="PF06862">
    <property type="entry name" value="Utp25_C"/>
    <property type="match status" value="1"/>
</dbReference>
<comment type="similarity">
    <text evidence="3 10">Belongs to the UTP25 family.</text>
</comment>
<dbReference type="OMA" id="QDRGDTF"/>
<dbReference type="GO" id="GO:0000462">
    <property type="term" value="P:maturation of SSU-rRNA from tricistronic rRNA transcript (SSU-rRNA, 5.8S rRNA, LSU-rRNA)"/>
    <property type="evidence" value="ECO:0007669"/>
    <property type="project" value="TreeGrafter"/>
</dbReference>
<dbReference type="InterPro" id="IPR010678">
    <property type="entry name" value="UTP25"/>
</dbReference>
<feature type="compositionally biased region" description="Basic residues" evidence="11">
    <location>
        <begin position="7"/>
        <end position="24"/>
    </location>
</feature>
<evidence type="ECO:0000256" key="7">
    <source>
        <dbReference type="ARBA" id="ARBA00022552"/>
    </source>
</evidence>
<dbReference type="VEuPathDB" id="FungiDB:AO090005001591"/>
<evidence type="ECO:0000256" key="1">
    <source>
        <dbReference type="ARBA" id="ARBA00002883"/>
    </source>
</evidence>
<keyword evidence="8 10" id="KW-0539">Nucleus</keyword>
<evidence type="ECO:0000259" key="13">
    <source>
        <dbReference type="Pfam" id="PF22916"/>
    </source>
</evidence>
<keyword evidence="9 10" id="KW-0687">Ribonucleoprotein</keyword>
<evidence type="ECO:0000313" key="14">
    <source>
        <dbReference type="EMBL" id="OOO12301.1"/>
    </source>
</evidence>
<dbReference type="PANTHER" id="PTHR12933:SF0">
    <property type="entry name" value="U3 SMALL NUCLEOLAR RNA-ASSOCIATED PROTEIN 25 HOMOLOG"/>
    <property type="match status" value="1"/>
</dbReference>
<keyword evidence="6 10" id="KW-0690">Ribosome biogenesis</keyword>
<dbReference type="GO" id="GO:0034511">
    <property type="term" value="F:U3 snoRNA binding"/>
    <property type="evidence" value="ECO:0007669"/>
    <property type="project" value="InterPro"/>
</dbReference>
<dbReference type="PANTHER" id="PTHR12933">
    <property type="entry name" value="ORF PROTEIN-RELATED"/>
    <property type="match status" value="1"/>
</dbReference>
<gene>
    <name evidence="14" type="ORF">OAory_01000500</name>
</gene>
<evidence type="ECO:0000256" key="11">
    <source>
        <dbReference type="SAM" id="MobiDB-lite"/>
    </source>
</evidence>
<dbReference type="GO" id="GO:0032040">
    <property type="term" value="C:small-subunit processome"/>
    <property type="evidence" value="ECO:0007669"/>
    <property type="project" value="TreeGrafter"/>
</dbReference>
<feature type="region of interest" description="Disordered" evidence="11">
    <location>
        <begin position="1"/>
        <end position="167"/>
    </location>
</feature>
<evidence type="ECO:0000256" key="10">
    <source>
        <dbReference type="RuleBase" id="RU365070"/>
    </source>
</evidence>
<evidence type="ECO:0000259" key="12">
    <source>
        <dbReference type="Pfam" id="PF06862"/>
    </source>
</evidence>
<dbReference type="eggNOG" id="KOG2340">
    <property type="taxonomic scope" value="Eukaryota"/>
</dbReference>
<dbReference type="InterPro" id="IPR027417">
    <property type="entry name" value="P-loop_NTPase"/>
</dbReference>
<dbReference type="InterPro" id="IPR053939">
    <property type="entry name" value="UTP25_C"/>
</dbReference>
<dbReference type="Gene3D" id="3.40.50.300">
    <property type="entry name" value="P-loop containing nucleotide triphosphate hydrolases"/>
    <property type="match status" value="1"/>
</dbReference>
<evidence type="ECO:0000256" key="2">
    <source>
        <dbReference type="ARBA" id="ARBA00004604"/>
    </source>
</evidence>
<dbReference type="FunFam" id="3.40.50.300:FF:002356">
    <property type="entry name" value="U3 small nucleolar RNA-associated protein 25"/>
    <property type="match status" value="1"/>
</dbReference>
<sequence length="724" mass="81998">MAPPRNRAPKGRGARARAPIKRRNGFTTSRVDEIESEEPSGGEEGQFEDNLGDEMDYDGPMDDASSDSDEDVEDDKSARPYNELLQLLNTTADSKAPARKKRKTEHKDDKRAVAQNDIVVAANEEELLEDDDLQQQEPSDEEDEDNLDEVDADGQADSDNEDDNDPFEAHFARKEDELSKQIKAVGDNKWKTVKKELSEDLRLARAAPDTGSDLSCLPALKSIANLKLKRKLKTPALERLSQISGHAQQLAPYIFDYQDVLYGARKSSSSTQLRDILAVHAVNHVLKTRDRVLKNNARVAKEQDADLDLRDQGFTRPKVLFLLPTKQACVRVVESITQLFQPEQQENKKRFMDTFSATDDKSWESKPDDFQELFGGNDDDMFRLGLKFTRKTVKFFAQFYASDMILASPLGLRTIMDQADAKKRDHDFLSSIEVVIVDQADALLMQNWDHVDYIFKHLNLQPREAHGCDFSRVRTWYLDNNARYVRQMIMLASFITPEINSVFSTHMLNVSGKIKMTPVYAGAISETPLPVSVKQTFSRFDSLSPAKDPDARFKHFTTTVLSSLVRNVTSGRGNNSGGILIVIPSYLDFVRVRNYFATSAQTMNVSFGAISEYSDTRDIMRARTHFMNGRHSVLLYTERFHHFRRYQIRGVKRVIMYGVPENPLFWGEIVGFLGMDPAAIDEAAEGGVRALFSKWDALKLERIVGTKRVGNMLREKGGDTFTFV</sequence>
<name>A0A1S9DTF7_ASPOZ</name>